<dbReference type="InterPro" id="IPR023636">
    <property type="entry name" value="Urocanase_CS"/>
</dbReference>
<dbReference type="InterPro" id="IPR038364">
    <property type="entry name" value="Urocanase_central_sf"/>
</dbReference>
<dbReference type="FunFam" id="3.40.50.10730:FF:000002">
    <property type="entry name" value="Urocanate hydratase 1"/>
    <property type="match status" value="1"/>
</dbReference>
<dbReference type="InterPro" id="IPR023637">
    <property type="entry name" value="Urocanase-like"/>
</dbReference>
<dbReference type="PIRSF" id="PIRSF001423">
    <property type="entry name" value="Urocanate_hydrat"/>
    <property type="match status" value="1"/>
</dbReference>
<dbReference type="FunFam" id="3.40.1770.10:FF:000002">
    <property type="entry name" value="Urocanate hydratase 1"/>
    <property type="match status" value="1"/>
</dbReference>
<accession>A0A482XHY9</accession>
<feature type="domain" description="Urocanase Rossmann-like" evidence="12">
    <location>
        <begin position="218"/>
        <end position="440"/>
    </location>
</feature>
<reference evidence="15 16" key="1">
    <citation type="journal article" date="2017" name="Gigascience">
        <title>Genome sequence of the small brown planthopper, Laodelphax striatellus.</title>
        <authorList>
            <person name="Zhu J."/>
            <person name="Jiang F."/>
            <person name="Wang X."/>
            <person name="Yang P."/>
            <person name="Bao Y."/>
            <person name="Zhao W."/>
            <person name="Wang W."/>
            <person name="Lu H."/>
            <person name="Wang Q."/>
            <person name="Cui N."/>
            <person name="Li J."/>
            <person name="Chen X."/>
            <person name="Luo L."/>
            <person name="Yu J."/>
            <person name="Kang L."/>
            <person name="Cui F."/>
        </authorList>
    </citation>
    <scope>NUCLEOTIDE SEQUENCE [LARGE SCALE GENOMIC DNA]</scope>
    <source>
        <strain evidence="15">Lst14</strain>
    </source>
</reference>
<dbReference type="PANTHER" id="PTHR12216">
    <property type="entry name" value="UROCANATE HYDRATASE"/>
    <property type="match status" value="1"/>
</dbReference>
<comment type="catalytic activity">
    <reaction evidence="9">
        <text>4-imidazolone-5-propanoate = trans-urocanate + H2O</text>
        <dbReference type="Rhea" id="RHEA:13101"/>
        <dbReference type="ChEBI" id="CHEBI:15377"/>
        <dbReference type="ChEBI" id="CHEBI:17771"/>
        <dbReference type="ChEBI" id="CHEBI:77893"/>
        <dbReference type="EC" id="4.2.1.49"/>
    </reaction>
</comment>
<feature type="region of interest" description="Disordered" evidence="11">
    <location>
        <begin position="14"/>
        <end position="35"/>
    </location>
</feature>
<dbReference type="AlphaFoldDB" id="A0A482XHY9"/>
<evidence type="ECO:0000256" key="3">
    <source>
        <dbReference type="ARBA" id="ARBA00007578"/>
    </source>
</evidence>
<dbReference type="EC" id="4.2.1.49" evidence="4"/>
<dbReference type="InterPro" id="IPR035400">
    <property type="entry name" value="Urocanase_N"/>
</dbReference>
<comment type="cofactor">
    <cofactor evidence="1">
        <name>NAD(+)</name>
        <dbReference type="ChEBI" id="CHEBI:57540"/>
    </cofactor>
</comment>
<evidence type="ECO:0000256" key="5">
    <source>
        <dbReference type="ARBA" id="ARBA00022808"/>
    </source>
</evidence>
<evidence type="ECO:0000259" key="14">
    <source>
        <dbReference type="Pfam" id="PF17392"/>
    </source>
</evidence>
<dbReference type="Pfam" id="PF17392">
    <property type="entry name" value="Urocanase_C"/>
    <property type="match status" value="1"/>
</dbReference>
<evidence type="ECO:0000256" key="6">
    <source>
        <dbReference type="ARBA" id="ARBA00023027"/>
    </source>
</evidence>
<dbReference type="Pfam" id="PF17391">
    <property type="entry name" value="Urocanase_N"/>
    <property type="match status" value="1"/>
</dbReference>
<dbReference type="InterPro" id="IPR055351">
    <property type="entry name" value="Urocanase"/>
</dbReference>
<organism evidence="15 16">
    <name type="scientific">Laodelphax striatellus</name>
    <name type="common">Small brown planthopper</name>
    <name type="synonym">Delphax striatella</name>
    <dbReference type="NCBI Taxonomy" id="195883"/>
    <lineage>
        <taxon>Eukaryota</taxon>
        <taxon>Metazoa</taxon>
        <taxon>Ecdysozoa</taxon>
        <taxon>Arthropoda</taxon>
        <taxon>Hexapoda</taxon>
        <taxon>Insecta</taxon>
        <taxon>Pterygota</taxon>
        <taxon>Neoptera</taxon>
        <taxon>Paraneoptera</taxon>
        <taxon>Hemiptera</taxon>
        <taxon>Auchenorrhyncha</taxon>
        <taxon>Fulgoroidea</taxon>
        <taxon>Delphacidae</taxon>
        <taxon>Criomorphinae</taxon>
        <taxon>Laodelphax</taxon>
    </lineage>
</organism>
<evidence type="ECO:0000256" key="7">
    <source>
        <dbReference type="ARBA" id="ARBA00023239"/>
    </source>
</evidence>
<evidence type="ECO:0000313" key="16">
    <source>
        <dbReference type="Proteomes" id="UP000291343"/>
    </source>
</evidence>
<dbReference type="Gene3D" id="3.40.1770.10">
    <property type="entry name" value="Urocanase superfamily"/>
    <property type="match status" value="2"/>
</dbReference>
<dbReference type="FunFam" id="3.40.1770.10:FF:000003">
    <property type="entry name" value="Urocanate hydratase 1"/>
    <property type="match status" value="1"/>
</dbReference>
<dbReference type="SMR" id="A0A482XHY9"/>
<protein>
    <recommendedName>
        <fullName evidence="10">Urocanate hydratase</fullName>
        <ecNumber evidence="4">4.2.1.49</ecNumber>
    </recommendedName>
    <alternativeName>
        <fullName evidence="8">Imidazolonepropionate hydrolase</fullName>
    </alternativeName>
</protein>
<dbReference type="GO" id="GO:0019556">
    <property type="term" value="P:L-histidine catabolic process to glutamate and formamide"/>
    <property type="evidence" value="ECO:0007669"/>
    <property type="project" value="UniProtKB-UniPathway"/>
</dbReference>
<dbReference type="Proteomes" id="UP000291343">
    <property type="component" value="Unassembled WGS sequence"/>
</dbReference>
<dbReference type="InterPro" id="IPR035401">
    <property type="entry name" value="Urocanase_C"/>
</dbReference>
<dbReference type="HAMAP" id="MF_00577">
    <property type="entry name" value="HutU"/>
    <property type="match status" value="1"/>
</dbReference>
<dbReference type="InParanoid" id="A0A482XHY9"/>
<feature type="domain" description="Urocanase N-terminal" evidence="13">
    <location>
        <begin position="89"/>
        <end position="215"/>
    </location>
</feature>
<dbReference type="Pfam" id="PF01175">
    <property type="entry name" value="Urocanase"/>
    <property type="match status" value="1"/>
</dbReference>
<dbReference type="PROSITE" id="PS01233">
    <property type="entry name" value="UROCANASE"/>
    <property type="match status" value="1"/>
</dbReference>
<dbReference type="Gene3D" id="3.40.50.10730">
    <property type="entry name" value="Urocanase like domains"/>
    <property type="match status" value="1"/>
</dbReference>
<evidence type="ECO:0000256" key="1">
    <source>
        <dbReference type="ARBA" id="ARBA00001911"/>
    </source>
</evidence>
<evidence type="ECO:0000259" key="13">
    <source>
        <dbReference type="Pfam" id="PF17391"/>
    </source>
</evidence>
<feature type="domain" description="Urocanase C-terminal" evidence="14">
    <location>
        <begin position="443"/>
        <end position="650"/>
    </location>
</feature>
<dbReference type="GO" id="GO:0016153">
    <property type="term" value="F:urocanate hydratase activity"/>
    <property type="evidence" value="ECO:0007669"/>
    <property type="project" value="UniProtKB-EC"/>
</dbReference>
<keyword evidence="16" id="KW-1185">Reference proteome</keyword>
<gene>
    <name evidence="15" type="ORF">LSTR_LSTR010606</name>
</gene>
<dbReference type="SUPFAM" id="SSF111326">
    <property type="entry name" value="Urocanase"/>
    <property type="match status" value="1"/>
</dbReference>
<evidence type="ECO:0000259" key="12">
    <source>
        <dbReference type="Pfam" id="PF01175"/>
    </source>
</evidence>
<dbReference type="OrthoDB" id="194468at2759"/>
<keyword evidence="7" id="KW-0456">Lyase</keyword>
<comment type="similarity">
    <text evidence="3">Belongs to the urocanase family.</text>
</comment>
<comment type="caution">
    <text evidence="15">The sequence shown here is derived from an EMBL/GenBank/DDBJ whole genome shotgun (WGS) entry which is preliminary data.</text>
</comment>
<dbReference type="UniPathway" id="UPA00379">
    <property type="reaction ID" value="UER00550"/>
</dbReference>
<evidence type="ECO:0000256" key="10">
    <source>
        <dbReference type="ARBA" id="ARBA00070010"/>
    </source>
</evidence>
<sequence>MSGSREMLTVLTRGIPSDSLPPGKRRSDTIPHAPVRNHTLNCDEKKLAVGNALRYFPQKFHEILAYEFLNELETYGHIYMYRFLPSVPLRAYPIDSFPAKCKQAASIMLMICNNLDPAVAQFPEELVTYGGNGQVFSNWAQFWLTMKYLSEMNEQQTLVLYSGHPLGLFPSKPDLPRAVITNGMVIPNYSSQEHYQNMFALGVTMYGQMTAGSYCYIGPQGIVHGTTITIMNAGRKYLGLDDLSGCVFVSSGLGGMSGAQAKAAIISGCIGVIAEVDYDALKKRYDQGWLLEIQSNLDDLIVRIRTAKRNKEVLSIGYHGNIVDLWERLVVEWEKNRELLVNLGSDQTSCHNISSGGYYPVQVTVQEAQKIMRDDPERFKILINETLRRHVTAVNKLAAAGMFFWDYGNAFLLEADRAGADVGRKGLSLRFRYPSYVQDIMGDIFSLGFGPFRWVCTSGLTADLSTTDKIAAEVIESLLADENLDEVIRQQYNDNLTWIKEAGKHNLVVGSQARILYSDRRGRMKIAEKLNKAVLDGKLKGPVVISRDHHDVSGTDSPYRETSNIEDGSAFTADMAVQNCIGTGLRGATWIALHNGGGVGWGEVLNGGFGLLLDGSASANERAKLLLGWDVSNGVARRCWSGNENAFLAINNAMREDNLLNVTLPHKVELDLLKK</sequence>
<dbReference type="EMBL" id="QKKF02008541">
    <property type="protein sequence ID" value="RZF45655.1"/>
    <property type="molecule type" value="Genomic_DNA"/>
</dbReference>
<evidence type="ECO:0000313" key="15">
    <source>
        <dbReference type="EMBL" id="RZF45655.1"/>
    </source>
</evidence>
<keyword evidence="5" id="KW-0369">Histidine metabolism</keyword>
<dbReference type="InterPro" id="IPR035085">
    <property type="entry name" value="Urocanase_Rossmann-like"/>
</dbReference>
<dbReference type="NCBIfam" id="NF003820">
    <property type="entry name" value="PRK05414.1"/>
    <property type="match status" value="1"/>
</dbReference>
<evidence type="ECO:0000256" key="11">
    <source>
        <dbReference type="SAM" id="MobiDB-lite"/>
    </source>
</evidence>
<evidence type="ECO:0000256" key="8">
    <source>
        <dbReference type="ARBA" id="ARBA00031640"/>
    </source>
</evidence>
<evidence type="ECO:0000256" key="4">
    <source>
        <dbReference type="ARBA" id="ARBA00011992"/>
    </source>
</evidence>
<keyword evidence="6" id="KW-0520">NAD</keyword>
<evidence type="ECO:0000256" key="2">
    <source>
        <dbReference type="ARBA" id="ARBA00004794"/>
    </source>
</evidence>
<dbReference type="PANTHER" id="PTHR12216:SF3">
    <property type="entry name" value="UROCANATE HYDRATASE"/>
    <property type="match status" value="1"/>
</dbReference>
<dbReference type="InterPro" id="IPR036190">
    <property type="entry name" value="Urocanase_sf"/>
</dbReference>
<comment type="pathway">
    <text evidence="2">Amino-acid degradation; L-histidine degradation into L-glutamate; N-formimidoyl-L-glutamate from L-histidine: step 2/3.</text>
</comment>
<dbReference type="GO" id="GO:0019557">
    <property type="term" value="P:L-histidine catabolic process to glutamate and formate"/>
    <property type="evidence" value="ECO:0007669"/>
    <property type="project" value="UniProtKB-UniPathway"/>
</dbReference>
<proteinExistence type="inferred from homology"/>
<name>A0A482XHY9_LAOST</name>
<dbReference type="STRING" id="195883.A0A482XHY9"/>
<evidence type="ECO:0000256" key="9">
    <source>
        <dbReference type="ARBA" id="ARBA00047623"/>
    </source>
</evidence>